<dbReference type="Gene3D" id="3.30.565.10">
    <property type="entry name" value="Histidine kinase-like ATPase, C-terminal domain"/>
    <property type="match status" value="1"/>
</dbReference>
<dbReference type="Pfam" id="PF00072">
    <property type="entry name" value="Response_reg"/>
    <property type="match status" value="1"/>
</dbReference>
<evidence type="ECO:0000256" key="1">
    <source>
        <dbReference type="ARBA" id="ARBA00000085"/>
    </source>
</evidence>
<dbReference type="AlphaFoldDB" id="A7IA63"/>
<dbReference type="PANTHER" id="PTHR43304:SF1">
    <property type="entry name" value="PAC DOMAIN-CONTAINING PROTEIN"/>
    <property type="match status" value="1"/>
</dbReference>
<reference evidence="13" key="1">
    <citation type="journal article" date="2015" name="Microbiology">
        <title>Genome of Methanoregula boonei 6A8 reveals adaptations to oligotrophic peatland environments.</title>
        <authorList>
            <person name="Braeuer S."/>
            <person name="Cadillo-Quiroz H."/>
            <person name="Kyrpides N."/>
            <person name="Woyke T."/>
            <person name="Goodwin L."/>
            <person name="Detter C."/>
            <person name="Podell S."/>
            <person name="Yavitt J.B."/>
            <person name="Zinder S.H."/>
        </authorList>
    </citation>
    <scope>NUCLEOTIDE SEQUENCE [LARGE SCALE GENOMIC DNA]</scope>
    <source>
        <strain evidence="13">DSM 21154 / JCM 14090 / 6A8</strain>
    </source>
</reference>
<dbReference type="EC" id="2.7.13.3" evidence="2"/>
<keyword evidence="7" id="KW-0175">Coiled coil</keyword>
<evidence type="ECO:0000259" key="11">
    <source>
        <dbReference type="PROSITE" id="PS50113"/>
    </source>
</evidence>
<feature type="coiled-coil region" evidence="7">
    <location>
        <begin position="284"/>
        <end position="314"/>
    </location>
</feature>
<dbReference type="InterPro" id="IPR005467">
    <property type="entry name" value="His_kinase_dom"/>
</dbReference>
<evidence type="ECO:0000259" key="8">
    <source>
        <dbReference type="PROSITE" id="PS50109"/>
    </source>
</evidence>
<dbReference type="SMART" id="SM00387">
    <property type="entry name" value="HATPase_c"/>
    <property type="match status" value="1"/>
</dbReference>
<evidence type="ECO:0000259" key="10">
    <source>
        <dbReference type="PROSITE" id="PS50112"/>
    </source>
</evidence>
<dbReference type="STRING" id="456442.Mboo_2110"/>
<keyword evidence="5 12" id="KW-0418">Kinase</keyword>
<accession>A7IA63</accession>
<evidence type="ECO:0000256" key="6">
    <source>
        <dbReference type="PROSITE-ProRule" id="PRU00169"/>
    </source>
</evidence>
<feature type="domain" description="PAC" evidence="11">
    <location>
        <begin position="231"/>
        <end position="282"/>
    </location>
</feature>
<dbReference type="InterPro" id="IPR036890">
    <property type="entry name" value="HATPase_C_sf"/>
</dbReference>
<keyword evidence="4" id="KW-0808">Transferase</keyword>
<feature type="domain" description="PAS" evidence="10">
    <location>
        <begin position="460"/>
        <end position="534"/>
    </location>
</feature>
<dbReference type="HOGENOM" id="CLU_000445_114_58_2"/>
<dbReference type="Proteomes" id="UP000002408">
    <property type="component" value="Chromosome"/>
</dbReference>
<evidence type="ECO:0000313" key="13">
    <source>
        <dbReference type="Proteomes" id="UP000002408"/>
    </source>
</evidence>
<dbReference type="SMART" id="SM00448">
    <property type="entry name" value="REC"/>
    <property type="match status" value="1"/>
</dbReference>
<dbReference type="InterPro" id="IPR035965">
    <property type="entry name" value="PAS-like_dom_sf"/>
</dbReference>
<gene>
    <name evidence="12" type="ordered locus">Mboo_2110</name>
</gene>
<evidence type="ECO:0000259" key="9">
    <source>
        <dbReference type="PROSITE" id="PS50110"/>
    </source>
</evidence>
<protein>
    <recommendedName>
        <fullName evidence="2">histidine kinase</fullName>
        <ecNumber evidence="2">2.7.13.3</ecNumber>
    </recommendedName>
</protein>
<keyword evidence="3 6" id="KW-0597">Phosphoprotein</keyword>
<dbReference type="EMBL" id="CP000780">
    <property type="protein sequence ID" value="ABS56624.1"/>
    <property type="molecule type" value="Genomic_DNA"/>
</dbReference>
<dbReference type="SUPFAM" id="SSF55785">
    <property type="entry name" value="PYP-like sensor domain (PAS domain)"/>
    <property type="match status" value="3"/>
</dbReference>
<dbReference type="PROSITE" id="PS50112">
    <property type="entry name" value="PAS"/>
    <property type="match status" value="3"/>
</dbReference>
<evidence type="ECO:0000256" key="5">
    <source>
        <dbReference type="ARBA" id="ARBA00022777"/>
    </source>
</evidence>
<dbReference type="InterPro" id="IPR003594">
    <property type="entry name" value="HATPase_dom"/>
</dbReference>
<evidence type="ECO:0000256" key="3">
    <source>
        <dbReference type="ARBA" id="ARBA00022553"/>
    </source>
</evidence>
<dbReference type="InterPro" id="IPR001610">
    <property type="entry name" value="PAC"/>
</dbReference>
<evidence type="ECO:0000256" key="4">
    <source>
        <dbReference type="ARBA" id="ARBA00022679"/>
    </source>
</evidence>
<dbReference type="Pfam" id="PF13426">
    <property type="entry name" value="PAS_9"/>
    <property type="match status" value="1"/>
</dbReference>
<dbReference type="SUPFAM" id="SSF55874">
    <property type="entry name" value="ATPase domain of HSP90 chaperone/DNA topoisomerase II/histidine kinase"/>
    <property type="match status" value="1"/>
</dbReference>
<dbReference type="InterPro" id="IPR001789">
    <property type="entry name" value="Sig_transdc_resp-reg_receiver"/>
</dbReference>
<dbReference type="GO" id="GO:0004673">
    <property type="term" value="F:protein histidine kinase activity"/>
    <property type="evidence" value="ECO:0007669"/>
    <property type="project" value="UniProtKB-EC"/>
</dbReference>
<sequence length="789" mass="89133">MFHRKRNCLITRTTTRSYRVYVFVIHVLSIDDEPALLDLTRLFLENTGEFAVTSAVSAEEALEILKTRRYDAIVSDYQMPGMNGITLLQHIRGAGDTTPVIIFTGRGREEVVIEAINSGADSYLQKGGNPKAQFVELAEKLRQIVRRSRAEGALRKAEARYRALFQNASDIIRILDHQGRIAYDSPSAAKILGYAPGSLEGRNPLDFVHPEDRDRIQSDLALVYKKKNPGTPSEFRIQKADGRYIWVESIASNLIGEEDVDGVVVTTRPITERKEAEMRQKKNHEELFAAFEQLTATEEELRQNYNELAASEQRRMETDRMVRASETFLKNIITDVSEGIVALDSSLRITLWNPFMETLTGIPSLRVMGKRLDEIFPQSKNTGILAMIEQARTGETVETADLPVLLNAKKETPIWVRGIASPLKDHEGSITGVIGVVQDITARKRAELALQEATRELHESEEKYRTVFEAKNDPLLLADAETRRIIDLNQAAEDLYGYSRSEMLGMTLLELSAEPEKTKEVLDQRVPRVALRYHRKKDGLVFPADIALAWFSFKERSVLILSIRDLTGVQQIGDALRIANVKLNLLIGVTRHDVLNSLTLLLAYNGFLRDREVDDPTRDLLEKQEKALLAIRSQIEFTRTYDDLGIKAPVWQHVGNTAVRAYAQFIHTISFTCETGDLEIYADPMLEKVFYNLFDNAFRYGEGVTRIRLYGEVDGTDLLLFFEDNGIGIADSQKSRIFSRGIGKNTGLGLFLTREILAITRIGIAETGEYRKGARFALRVPRGAYRLMK</sequence>
<dbReference type="Pfam" id="PF00989">
    <property type="entry name" value="PAS"/>
    <property type="match status" value="2"/>
</dbReference>
<dbReference type="CDD" id="cd00156">
    <property type="entry name" value="REC"/>
    <property type="match status" value="1"/>
</dbReference>
<dbReference type="InterPro" id="IPR000014">
    <property type="entry name" value="PAS"/>
</dbReference>
<dbReference type="Gene3D" id="3.30.450.20">
    <property type="entry name" value="PAS domain"/>
    <property type="match status" value="3"/>
</dbReference>
<dbReference type="PROSITE" id="PS50109">
    <property type="entry name" value="HIS_KIN"/>
    <property type="match status" value="1"/>
</dbReference>
<dbReference type="SMART" id="SM00091">
    <property type="entry name" value="PAS"/>
    <property type="match status" value="3"/>
</dbReference>
<dbReference type="GO" id="GO:0006355">
    <property type="term" value="P:regulation of DNA-templated transcription"/>
    <property type="evidence" value="ECO:0007669"/>
    <property type="project" value="InterPro"/>
</dbReference>
<evidence type="ECO:0000313" key="12">
    <source>
        <dbReference type="EMBL" id="ABS56624.1"/>
    </source>
</evidence>
<feature type="domain" description="Histidine kinase" evidence="8">
    <location>
        <begin position="686"/>
        <end position="784"/>
    </location>
</feature>
<dbReference type="NCBIfam" id="TIGR00229">
    <property type="entry name" value="sensory_box"/>
    <property type="match status" value="3"/>
</dbReference>
<dbReference type="InterPro" id="IPR013767">
    <property type="entry name" value="PAS_fold"/>
</dbReference>
<dbReference type="CDD" id="cd00130">
    <property type="entry name" value="PAS"/>
    <property type="match status" value="3"/>
</dbReference>
<dbReference type="SMART" id="SM00086">
    <property type="entry name" value="PAC"/>
    <property type="match status" value="2"/>
</dbReference>
<dbReference type="InterPro" id="IPR052162">
    <property type="entry name" value="Sensor_kinase/Photoreceptor"/>
</dbReference>
<feature type="domain" description="Response regulatory" evidence="9">
    <location>
        <begin position="26"/>
        <end position="141"/>
    </location>
</feature>
<feature type="coiled-coil region" evidence="7">
    <location>
        <begin position="443"/>
        <end position="470"/>
    </location>
</feature>
<dbReference type="Gene3D" id="3.40.50.2300">
    <property type="match status" value="1"/>
</dbReference>
<dbReference type="PROSITE" id="PS50110">
    <property type="entry name" value="RESPONSE_REGULATORY"/>
    <property type="match status" value="1"/>
</dbReference>
<feature type="domain" description="PAS" evidence="10">
    <location>
        <begin position="325"/>
        <end position="395"/>
    </location>
</feature>
<dbReference type="PANTHER" id="PTHR43304">
    <property type="entry name" value="PHYTOCHROME-LIKE PROTEIN CPH1"/>
    <property type="match status" value="1"/>
</dbReference>
<dbReference type="Pfam" id="PF02518">
    <property type="entry name" value="HATPase_c"/>
    <property type="match status" value="1"/>
</dbReference>
<keyword evidence="13" id="KW-1185">Reference proteome</keyword>
<dbReference type="eggNOG" id="arCOG02385">
    <property type="taxonomic scope" value="Archaea"/>
</dbReference>
<organism evidence="12 13">
    <name type="scientific">Methanoregula boonei (strain DSM 21154 / JCM 14090 / 6A8)</name>
    <dbReference type="NCBI Taxonomy" id="456442"/>
    <lineage>
        <taxon>Archaea</taxon>
        <taxon>Methanobacteriati</taxon>
        <taxon>Methanobacteriota</taxon>
        <taxon>Stenosarchaea group</taxon>
        <taxon>Methanomicrobia</taxon>
        <taxon>Methanomicrobiales</taxon>
        <taxon>Methanoregulaceae</taxon>
        <taxon>Methanoregula</taxon>
    </lineage>
</organism>
<dbReference type="eggNOG" id="arCOG06192">
    <property type="taxonomic scope" value="Archaea"/>
</dbReference>
<feature type="modified residue" description="4-aspartylphosphate" evidence="6">
    <location>
        <position position="76"/>
    </location>
</feature>
<evidence type="ECO:0000256" key="2">
    <source>
        <dbReference type="ARBA" id="ARBA00012438"/>
    </source>
</evidence>
<dbReference type="PROSITE" id="PS50113">
    <property type="entry name" value="PAC"/>
    <property type="match status" value="2"/>
</dbReference>
<evidence type="ECO:0000256" key="7">
    <source>
        <dbReference type="SAM" id="Coils"/>
    </source>
</evidence>
<comment type="catalytic activity">
    <reaction evidence="1">
        <text>ATP + protein L-histidine = ADP + protein N-phospho-L-histidine.</text>
        <dbReference type="EC" id="2.7.13.3"/>
    </reaction>
</comment>
<proteinExistence type="predicted"/>
<dbReference type="CDD" id="cd00075">
    <property type="entry name" value="HATPase"/>
    <property type="match status" value="1"/>
</dbReference>
<dbReference type="SUPFAM" id="SSF52172">
    <property type="entry name" value="CheY-like"/>
    <property type="match status" value="1"/>
</dbReference>
<feature type="domain" description="PAC" evidence="11">
    <location>
        <begin position="400"/>
        <end position="452"/>
    </location>
</feature>
<feature type="domain" description="PAS" evidence="10">
    <location>
        <begin position="157"/>
        <end position="227"/>
    </location>
</feature>
<name>A7IA63_METB6</name>
<dbReference type="GO" id="GO:0000160">
    <property type="term" value="P:phosphorelay signal transduction system"/>
    <property type="evidence" value="ECO:0007669"/>
    <property type="project" value="InterPro"/>
</dbReference>
<dbReference type="KEGG" id="mbn:Mboo_2110"/>
<dbReference type="InterPro" id="IPR000700">
    <property type="entry name" value="PAS-assoc_C"/>
</dbReference>
<dbReference type="InterPro" id="IPR011006">
    <property type="entry name" value="CheY-like_superfamily"/>
</dbReference>